<reference evidence="2" key="1">
    <citation type="journal article" date="2022" name="Mol. Ecol. Resour.">
        <title>The genomes of chicory, endive, great burdock and yacon provide insights into Asteraceae palaeo-polyploidization history and plant inulin production.</title>
        <authorList>
            <person name="Fan W."/>
            <person name="Wang S."/>
            <person name="Wang H."/>
            <person name="Wang A."/>
            <person name="Jiang F."/>
            <person name="Liu H."/>
            <person name="Zhao H."/>
            <person name="Xu D."/>
            <person name="Zhang Y."/>
        </authorList>
    </citation>
    <scope>NUCLEOTIDE SEQUENCE [LARGE SCALE GENOMIC DNA]</scope>
    <source>
        <strain evidence="2">cv. Niubang</strain>
    </source>
</reference>
<proteinExistence type="predicted"/>
<comment type="caution">
    <text evidence="1">The sequence shown here is derived from an EMBL/GenBank/DDBJ whole genome shotgun (WGS) entry which is preliminary data.</text>
</comment>
<protein>
    <submittedName>
        <fullName evidence="1">Uncharacterized protein</fullName>
    </submittedName>
</protein>
<keyword evidence="2" id="KW-1185">Reference proteome</keyword>
<name>A0ACB9AAX0_ARCLA</name>
<dbReference type="EMBL" id="CM042054">
    <property type="protein sequence ID" value="KAI3706779.1"/>
    <property type="molecule type" value="Genomic_DNA"/>
</dbReference>
<evidence type="ECO:0000313" key="2">
    <source>
        <dbReference type="Proteomes" id="UP001055879"/>
    </source>
</evidence>
<accession>A0ACB9AAX0</accession>
<reference evidence="1 2" key="2">
    <citation type="journal article" date="2022" name="Mol. Ecol. Resour.">
        <title>The genomes of chicory, endive, great burdock and yacon provide insights into Asteraceae paleo-polyploidization history and plant inulin production.</title>
        <authorList>
            <person name="Fan W."/>
            <person name="Wang S."/>
            <person name="Wang H."/>
            <person name="Wang A."/>
            <person name="Jiang F."/>
            <person name="Liu H."/>
            <person name="Zhao H."/>
            <person name="Xu D."/>
            <person name="Zhang Y."/>
        </authorList>
    </citation>
    <scope>NUCLEOTIDE SEQUENCE [LARGE SCALE GENOMIC DNA]</scope>
    <source>
        <strain evidence="2">cv. Niubang</strain>
    </source>
</reference>
<evidence type="ECO:0000313" key="1">
    <source>
        <dbReference type="EMBL" id="KAI3706779.1"/>
    </source>
</evidence>
<sequence>MYEYQTMDDNHDNSDLKKVEDYVVSKIFKRDDSGHPQGSSSGQSIVPTFSIPEPLLPHQPNFTFLQSVVTSFGNSDVFTYPLPLSSITNRITFLRAATVRA</sequence>
<gene>
    <name evidence="1" type="ORF">L6452_24744</name>
</gene>
<dbReference type="Proteomes" id="UP001055879">
    <property type="component" value="Linkage Group LG08"/>
</dbReference>
<organism evidence="1 2">
    <name type="scientific">Arctium lappa</name>
    <name type="common">Greater burdock</name>
    <name type="synonym">Lappa major</name>
    <dbReference type="NCBI Taxonomy" id="4217"/>
    <lineage>
        <taxon>Eukaryota</taxon>
        <taxon>Viridiplantae</taxon>
        <taxon>Streptophyta</taxon>
        <taxon>Embryophyta</taxon>
        <taxon>Tracheophyta</taxon>
        <taxon>Spermatophyta</taxon>
        <taxon>Magnoliopsida</taxon>
        <taxon>eudicotyledons</taxon>
        <taxon>Gunneridae</taxon>
        <taxon>Pentapetalae</taxon>
        <taxon>asterids</taxon>
        <taxon>campanulids</taxon>
        <taxon>Asterales</taxon>
        <taxon>Asteraceae</taxon>
        <taxon>Carduoideae</taxon>
        <taxon>Cardueae</taxon>
        <taxon>Arctiinae</taxon>
        <taxon>Arctium</taxon>
    </lineage>
</organism>